<dbReference type="InterPro" id="IPR001563">
    <property type="entry name" value="Peptidase_S10"/>
</dbReference>
<accession>A0AAV5JBV5</accession>
<evidence type="ECO:0000313" key="11">
    <source>
        <dbReference type="EMBL" id="GKV10206.1"/>
    </source>
</evidence>
<feature type="transmembrane region" description="Helical" evidence="10">
    <location>
        <begin position="314"/>
        <end position="340"/>
    </location>
</feature>
<dbReference type="GO" id="GO:0006508">
    <property type="term" value="P:proteolysis"/>
    <property type="evidence" value="ECO:0007669"/>
    <property type="project" value="UniProtKB-KW"/>
</dbReference>
<sequence>MGNQPLLILSFVFSFEAHLFWWLYRSPYRVEDPSHPWPTVLWLEGGPGGSGAGIGNFFAIGPLDVNLDPRNYTWLKKADLLFVDSPVGTGFSYVEDEKLLVRTDEDAATDLTTLLKKLFNSNETLQKSSLYIFGESYGGKFAVTLGLSAIKAIEAGQLKLQLGGIVLGNSWISPEDFVVSSEVHKQLARGAFMNATSILSDIEDVVSENSNNVDFYNFLMDSQNDPLYPDDDLVTGLMNGPIREKLKIIRKNVTWQAVSNDVFEALVEGDFIKPIKNERVGDYPVLPSFLSFSFLLLLLPSLPPSWRTRGFSWIWVLMVITQFFLLFPPPSFYFFFFLLFPPLGEPVGSHGIWVLTVRTRS</sequence>
<gene>
    <name evidence="11" type="ORF">SLEP1_g21606</name>
</gene>
<dbReference type="InterPro" id="IPR029058">
    <property type="entry name" value="AB_hydrolase_fold"/>
</dbReference>
<keyword evidence="10" id="KW-1133">Transmembrane helix</keyword>
<keyword evidence="10" id="KW-0812">Transmembrane</keyword>
<dbReference type="SUPFAM" id="SSF53474">
    <property type="entry name" value="alpha/beta-Hydrolases"/>
    <property type="match status" value="1"/>
</dbReference>
<comment type="caution">
    <text evidence="11">The sequence shown here is derived from an EMBL/GenBank/DDBJ whole genome shotgun (WGS) entry which is preliminary data.</text>
</comment>
<dbReference type="InterPro" id="IPR018202">
    <property type="entry name" value="Ser_caboxypep_ser_AS"/>
</dbReference>
<dbReference type="PRINTS" id="PR00724">
    <property type="entry name" value="CRBOXYPTASEC"/>
</dbReference>
<dbReference type="PANTHER" id="PTHR11802:SF3">
    <property type="entry name" value="RETINOID-INDUCIBLE SERINE CARBOXYPEPTIDASE"/>
    <property type="match status" value="1"/>
</dbReference>
<dbReference type="GO" id="GO:0004185">
    <property type="term" value="F:serine-type carboxypeptidase activity"/>
    <property type="evidence" value="ECO:0007669"/>
    <property type="project" value="UniProtKB-UniRule"/>
</dbReference>
<dbReference type="Pfam" id="PF00450">
    <property type="entry name" value="Peptidase_S10"/>
    <property type="match status" value="1"/>
</dbReference>
<dbReference type="Gene3D" id="3.40.50.1820">
    <property type="entry name" value="alpha/beta hydrolase"/>
    <property type="match status" value="1"/>
</dbReference>
<dbReference type="PANTHER" id="PTHR11802">
    <property type="entry name" value="SERINE PROTEASE FAMILY S10 SERINE CARBOXYPEPTIDASE"/>
    <property type="match status" value="1"/>
</dbReference>
<organism evidence="11 12">
    <name type="scientific">Rubroshorea leprosula</name>
    <dbReference type="NCBI Taxonomy" id="152421"/>
    <lineage>
        <taxon>Eukaryota</taxon>
        <taxon>Viridiplantae</taxon>
        <taxon>Streptophyta</taxon>
        <taxon>Embryophyta</taxon>
        <taxon>Tracheophyta</taxon>
        <taxon>Spermatophyta</taxon>
        <taxon>Magnoliopsida</taxon>
        <taxon>eudicotyledons</taxon>
        <taxon>Gunneridae</taxon>
        <taxon>Pentapetalae</taxon>
        <taxon>rosids</taxon>
        <taxon>malvids</taxon>
        <taxon>Malvales</taxon>
        <taxon>Dipterocarpaceae</taxon>
        <taxon>Rubroshorea</taxon>
    </lineage>
</organism>
<keyword evidence="8" id="KW-0325">Glycoprotein</keyword>
<keyword evidence="6" id="KW-0732">Signal</keyword>
<dbReference type="PROSITE" id="PS00131">
    <property type="entry name" value="CARBOXYPEPT_SER_SER"/>
    <property type="match status" value="1"/>
</dbReference>
<evidence type="ECO:0000313" key="12">
    <source>
        <dbReference type="Proteomes" id="UP001054252"/>
    </source>
</evidence>
<dbReference type="Proteomes" id="UP001054252">
    <property type="component" value="Unassembled WGS sequence"/>
</dbReference>
<evidence type="ECO:0000256" key="9">
    <source>
        <dbReference type="RuleBase" id="RU361156"/>
    </source>
</evidence>
<evidence type="ECO:0000256" key="10">
    <source>
        <dbReference type="SAM" id="Phobius"/>
    </source>
</evidence>
<reference evidence="11 12" key="1">
    <citation type="journal article" date="2021" name="Commun. Biol.">
        <title>The genome of Shorea leprosula (Dipterocarpaceae) highlights the ecological relevance of drought in aseasonal tropical rainforests.</title>
        <authorList>
            <person name="Ng K.K.S."/>
            <person name="Kobayashi M.J."/>
            <person name="Fawcett J.A."/>
            <person name="Hatakeyama M."/>
            <person name="Paape T."/>
            <person name="Ng C.H."/>
            <person name="Ang C.C."/>
            <person name="Tnah L.H."/>
            <person name="Lee C.T."/>
            <person name="Nishiyama T."/>
            <person name="Sese J."/>
            <person name="O'Brien M.J."/>
            <person name="Copetti D."/>
            <person name="Mohd Noor M.I."/>
            <person name="Ong R.C."/>
            <person name="Putra M."/>
            <person name="Sireger I.Z."/>
            <person name="Indrioko S."/>
            <person name="Kosugi Y."/>
            <person name="Izuno A."/>
            <person name="Isagi Y."/>
            <person name="Lee S.L."/>
            <person name="Shimizu K.K."/>
        </authorList>
    </citation>
    <scope>NUCLEOTIDE SEQUENCE [LARGE SCALE GENOMIC DNA]</scope>
    <source>
        <strain evidence="11">214</strain>
    </source>
</reference>
<comment type="subcellular location">
    <subcellularLocation>
        <location evidence="1">Secreted</location>
    </subcellularLocation>
</comment>
<keyword evidence="3" id="KW-0964">Secreted</keyword>
<dbReference type="EC" id="3.4.16.-" evidence="9"/>
<keyword evidence="4 9" id="KW-0121">Carboxypeptidase</keyword>
<evidence type="ECO:0000256" key="5">
    <source>
        <dbReference type="ARBA" id="ARBA00022670"/>
    </source>
</evidence>
<feature type="transmembrane region" description="Helical" evidence="10">
    <location>
        <begin position="283"/>
        <end position="302"/>
    </location>
</feature>
<evidence type="ECO:0000256" key="2">
    <source>
        <dbReference type="ARBA" id="ARBA00009431"/>
    </source>
</evidence>
<dbReference type="EMBL" id="BPVZ01000032">
    <property type="protein sequence ID" value="GKV10206.1"/>
    <property type="molecule type" value="Genomic_DNA"/>
</dbReference>
<name>A0AAV5JBV5_9ROSI</name>
<keyword evidence="10" id="KW-0472">Membrane</keyword>
<keyword evidence="12" id="KW-1185">Reference proteome</keyword>
<evidence type="ECO:0000256" key="6">
    <source>
        <dbReference type="ARBA" id="ARBA00022729"/>
    </source>
</evidence>
<evidence type="ECO:0000256" key="1">
    <source>
        <dbReference type="ARBA" id="ARBA00004613"/>
    </source>
</evidence>
<evidence type="ECO:0000256" key="3">
    <source>
        <dbReference type="ARBA" id="ARBA00022525"/>
    </source>
</evidence>
<proteinExistence type="inferred from homology"/>
<protein>
    <recommendedName>
        <fullName evidence="9">Carboxypeptidase</fullName>
        <ecNumber evidence="9">3.4.16.-</ecNumber>
    </recommendedName>
</protein>
<evidence type="ECO:0000256" key="7">
    <source>
        <dbReference type="ARBA" id="ARBA00022801"/>
    </source>
</evidence>
<comment type="similarity">
    <text evidence="2 9">Belongs to the peptidase S10 family.</text>
</comment>
<evidence type="ECO:0000256" key="8">
    <source>
        <dbReference type="ARBA" id="ARBA00023180"/>
    </source>
</evidence>
<evidence type="ECO:0000256" key="4">
    <source>
        <dbReference type="ARBA" id="ARBA00022645"/>
    </source>
</evidence>
<dbReference type="AlphaFoldDB" id="A0AAV5JBV5"/>
<keyword evidence="5 9" id="KW-0645">Protease</keyword>
<dbReference type="GO" id="GO:0005576">
    <property type="term" value="C:extracellular region"/>
    <property type="evidence" value="ECO:0007669"/>
    <property type="project" value="UniProtKB-SubCell"/>
</dbReference>
<keyword evidence="7 9" id="KW-0378">Hydrolase</keyword>